<proteinExistence type="predicted"/>
<dbReference type="EMBL" id="CP090893">
    <property type="protein sequence ID" value="ULU03080.1"/>
    <property type="molecule type" value="Genomic_DNA"/>
</dbReference>
<feature type="region of interest" description="Disordered" evidence="1">
    <location>
        <begin position="35"/>
        <end position="68"/>
    </location>
</feature>
<feature type="compositionally biased region" description="Polar residues" evidence="1">
    <location>
        <begin position="42"/>
        <end position="56"/>
    </location>
</feature>
<dbReference type="Proteomes" id="UP000827892">
    <property type="component" value="Chromosome III"/>
</dbReference>
<name>A0AAE9DF24_CAEBR</name>
<dbReference type="AlphaFoldDB" id="A0AAE9DF24"/>
<evidence type="ECO:0000313" key="2">
    <source>
        <dbReference type="EMBL" id="ULU03080.1"/>
    </source>
</evidence>
<accession>A0AAE9DF24</accession>
<gene>
    <name evidence="2" type="ORF">L3Y34_002575</name>
</gene>
<sequence>MENSENDEEAKKVQITPMDYPYIKRPMGIRFRDDKAIKKLQNRSTEQNSEIQENPEGTSSGAGGNTGN</sequence>
<reference evidence="2 3" key="1">
    <citation type="submission" date="2022-05" db="EMBL/GenBank/DDBJ databases">
        <title>Chromosome-level reference genomes for two strains of Caenorhabditis briggsae: an improved platform for comparative genomics.</title>
        <authorList>
            <person name="Stevens L."/>
            <person name="Andersen E.C."/>
        </authorList>
    </citation>
    <scope>NUCLEOTIDE SEQUENCE [LARGE SCALE GENOMIC DNA]</scope>
    <source>
        <strain evidence="2">QX1410_ONT</strain>
        <tissue evidence="2">Whole-organism</tissue>
    </source>
</reference>
<protein>
    <submittedName>
        <fullName evidence="2">Uncharacterized protein</fullName>
    </submittedName>
</protein>
<evidence type="ECO:0000313" key="3">
    <source>
        <dbReference type="Proteomes" id="UP000827892"/>
    </source>
</evidence>
<organism evidence="2 3">
    <name type="scientific">Caenorhabditis briggsae</name>
    <dbReference type="NCBI Taxonomy" id="6238"/>
    <lineage>
        <taxon>Eukaryota</taxon>
        <taxon>Metazoa</taxon>
        <taxon>Ecdysozoa</taxon>
        <taxon>Nematoda</taxon>
        <taxon>Chromadorea</taxon>
        <taxon>Rhabditida</taxon>
        <taxon>Rhabditina</taxon>
        <taxon>Rhabditomorpha</taxon>
        <taxon>Rhabditoidea</taxon>
        <taxon>Rhabditidae</taxon>
        <taxon>Peloderinae</taxon>
        <taxon>Caenorhabditis</taxon>
    </lineage>
</organism>
<evidence type="ECO:0000256" key="1">
    <source>
        <dbReference type="SAM" id="MobiDB-lite"/>
    </source>
</evidence>